<evidence type="ECO:0000313" key="7">
    <source>
        <dbReference type="Proteomes" id="UP001515500"/>
    </source>
</evidence>
<dbReference type="Pfam" id="PF03062">
    <property type="entry name" value="MBOAT"/>
    <property type="match status" value="1"/>
</dbReference>
<evidence type="ECO:0000313" key="8">
    <source>
        <dbReference type="RefSeq" id="XP_039144510.1"/>
    </source>
</evidence>
<feature type="region of interest" description="Disordered" evidence="5">
    <location>
        <begin position="24"/>
        <end position="85"/>
    </location>
</feature>
<dbReference type="PANTHER" id="PTHR13285">
    <property type="entry name" value="ACYLTRANSFERASE"/>
    <property type="match status" value="1"/>
</dbReference>
<feature type="transmembrane region" description="Helical" evidence="6">
    <location>
        <begin position="393"/>
        <end position="412"/>
    </location>
</feature>
<dbReference type="GO" id="GO:0016020">
    <property type="term" value="C:membrane"/>
    <property type="evidence" value="ECO:0007669"/>
    <property type="project" value="UniProtKB-SubCell"/>
</dbReference>
<accession>A0AB40CWT5</accession>
<dbReference type="Proteomes" id="UP001515500">
    <property type="component" value="Chromosome 18"/>
</dbReference>
<protein>
    <submittedName>
        <fullName evidence="8">Membrane-bound O-acyltransferase gup1-like isoform X1</fullName>
    </submittedName>
</protein>
<feature type="transmembrane region" description="Helical" evidence="6">
    <location>
        <begin position="321"/>
        <end position="340"/>
    </location>
</feature>
<keyword evidence="3 6" id="KW-1133">Transmembrane helix</keyword>
<dbReference type="GO" id="GO:0016746">
    <property type="term" value="F:acyltransferase activity"/>
    <property type="evidence" value="ECO:0007669"/>
    <property type="project" value="TreeGrafter"/>
</dbReference>
<feature type="transmembrane region" description="Helical" evidence="6">
    <location>
        <begin position="733"/>
        <end position="751"/>
    </location>
</feature>
<evidence type="ECO:0000256" key="6">
    <source>
        <dbReference type="SAM" id="Phobius"/>
    </source>
</evidence>
<reference evidence="8" key="1">
    <citation type="submission" date="2025-08" db="UniProtKB">
        <authorList>
            <consortium name="RefSeq"/>
        </authorList>
    </citation>
    <scope>IDENTIFICATION</scope>
</reference>
<feature type="compositionally biased region" description="Polar residues" evidence="5">
    <location>
        <begin position="146"/>
        <end position="185"/>
    </location>
</feature>
<feature type="compositionally biased region" description="Low complexity" evidence="5">
    <location>
        <begin position="195"/>
        <end position="205"/>
    </location>
</feature>
<comment type="subcellular location">
    <subcellularLocation>
        <location evidence="1">Membrane</location>
        <topology evidence="1">Multi-pass membrane protein</topology>
    </subcellularLocation>
</comment>
<evidence type="ECO:0000256" key="4">
    <source>
        <dbReference type="ARBA" id="ARBA00023136"/>
    </source>
</evidence>
<proteinExistence type="predicted"/>
<gene>
    <name evidence="8" type="primary">LOC120281881</name>
</gene>
<dbReference type="GO" id="GO:0005783">
    <property type="term" value="C:endoplasmic reticulum"/>
    <property type="evidence" value="ECO:0007669"/>
    <property type="project" value="TreeGrafter"/>
</dbReference>
<feature type="transmembrane region" description="Helical" evidence="6">
    <location>
        <begin position="655"/>
        <end position="672"/>
    </location>
</feature>
<keyword evidence="2 6" id="KW-0812">Transmembrane</keyword>
<dbReference type="InterPro" id="IPR051085">
    <property type="entry name" value="MB_O-acyltransferase"/>
</dbReference>
<dbReference type="PANTHER" id="PTHR13285:SF18">
    <property type="entry name" value="PROTEIN-CYSTEINE N-PALMITOYLTRANSFERASE RASP"/>
    <property type="match status" value="1"/>
</dbReference>
<evidence type="ECO:0000256" key="5">
    <source>
        <dbReference type="SAM" id="MobiDB-lite"/>
    </source>
</evidence>
<feature type="transmembrane region" description="Helical" evidence="6">
    <location>
        <begin position="634"/>
        <end position="649"/>
    </location>
</feature>
<dbReference type="InterPro" id="IPR004299">
    <property type="entry name" value="MBOAT_fam"/>
</dbReference>
<organism evidence="7 8">
    <name type="scientific">Dioscorea cayennensis subsp. rotundata</name>
    <name type="common">White Guinea yam</name>
    <name type="synonym">Dioscorea rotundata</name>
    <dbReference type="NCBI Taxonomy" id="55577"/>
    <lineage>
        <taxon>Eukaryota</taxon>
        <taxon>Viridiplantae</taxon>
        <taxon>Streptophyta</taxon>
        <taxon>Embryophyta</taxon>
        <taxon>Tracheophyta</taxon>
        <taxon>Spermatophyta</taxon>
        <taxon>Magnoliopsida</taxon>
        <taxon>Liliopsida</taxon>
        <taxon>Dioscoreales</taxon>
        <taxon>Dioscoreaceae</taxon>
        <taxon>Dioscorea</taxon>
    </lineage>
</organism>
<evidence type="ECO:0000256" key="1">
    <source>
        <dbReference type="ARBA" id="ARBA00004141"/>
    </source>
</evidence>
<feature type="transmembrane region" description="Helical" evidence="6">
    <location>
        <begin position="553"/>
        <end position="571"/>
    </location>
</feature>
<feature type="transmembrane region" description="Helical" evidence="6">
    <location>
        <begin position="484"/>
        <end position="506"/>
    </location>
</feature>
<sequence length="761" mass="86628">MQPCSREKQAMALQEFQNAAHDDFFDQMLSSLPPSWPDHENPKSPWDLAGKPQDDPAGEYPPYDESSLISGDGGSGGSPEEKSMGLHLAQHQQMMLSAGMGRSSPVGAGDGGFIPMPLSLGNGGFSDSRLLPDRSRDEVGAAFKPPNSTGSEGIYNGFSSGSAQRMAQAANQQHFQGSPVPSQSFGAAPPSSGNATTQAAAAPPRQRVRARRGQATDPHSIAERNTGRILALIRNPNSSESKKIQEVDKKRRITMMAMGFSWKLWELAFIVLYALAFYALVIYRSLQLSHDNSHKLFGLRPGWILGRLNDLSDPQWRNFRGNLPILMLVFGIFTLVANTIRRFYHLRARGMSLIWSFLSLCYLSYLHGACIVFILLISSMNFFLVKIFARTKYFVYMLWIFNIAILLLNRVYEGYSFTLFGANLAFLDSYRGTFRWHICFNLVILRMISFGLDYHWFSDQDSRFDQKERSVPIDKYSFNIYLSYLIYAPLYIAGPITSFNAFAMQLDIPQKNHSVGQIAWYGVRWAISLFLMEILTHFFYYNSYASSDIWKNLSPLEIFIIGYGVINFMWLKFSLIWRFFRFWSLIGGVETPENMPRCVNDCYDLESFWKSWHASFNKWLVRYMYIPLGGSQRKLLNVWVIFTFVALWHDLEWKLICWAWLTCIFLIPEIVIKSAAKTFQVRSALGGFIFRELSAISGAVTITCLMVANLAGYVIGPNGINWLISRLLQKDGLHVLCGIFTSFYIGTKLMFHIRDAKQKCW</sequence>
<keyword evidence="7" id="KW-1185">Reference proteome</keyword>
<feature type="transmembrane region" description="Helical" evidence="6">
    <location>
        <begin position="518"/>
        <end position="541"/>
    </location>
</feature>
<name>A0AB40CWT5_DIOCR</name>
<feature type="transmembrane region" description="Helical" evidence="6">
    <location>
        <begin position="433"/>
        <end position="452"/>
    </location>
</feature>
<evidence type="ECO:0000256" key="2">
    <source>
        <dbReference type="ARBA" id="ARBA00022692"/>
    </source>
</evidence>
<dbReference type="GeneID" id="120281881"/>
<evidence type="ECO:0000256" key="3">
    <source>
        <dbReference type="ARBA" id="ARBA00022989"/>
    </source>
</evidence>
<feature type="transmembrane region" description="Helical" evidence="6">
    <location>
        <begin position="693"/>
        <end position="713"/>
    </location>
</feature>
<feature type="transmembrane region" description="Helical" evidence="6">
    <location>
        <begin position="352"/>
        <end position="377"/>
    </location>
</feature>
<keyword evidence="4 6" id="KW-0472">Membrane</keyword>
<feature type="transmembrane region" description="Helical" evidence="6">
    <location>
        <begin position="264"/>
        <end position="283"/>
    </location>
</feature>
<dbReference type="RefSeq" id="XP_039144510.1">
    <property type="nucleotide sequence ID" value="XM_039288576.1"/>
</dbReference>
<dbReference type="AlphaFoldDB" id="A0AB40CWT5"/>
<feature type="region of interest" description="Disordered" evidence="5">
    <location>
        <begin position="138"/>
        <end position="221"/>
    </location>
</feature>
<dbReference type="GO" id="GO:0019432">
    <property type="term" value="P:triglyceride biosynthetic process"/>
    <property type="evidence" value="ECO:0007669"/>
    <property type="project" value="UniProtKB-ARBA"/>
</dbReference>